<accession>A0A368X4J2</accession>
<gene>
    <name evidence="1" type="ORF">DET61_12064</name>
</gene>
<organism evidence="1 2">
    <name type="scientific">Marinobacter nauticus</name>
    <name type="common">Marinobacter hydrocarbonoclasticus</name>
    <name type="synonym">Marinobacter aquaeolei</name>
    <dbReference type="NCBI Taxonomy" id="2743"/>
    <lineage>
        <taxon>Bacteria</taxon>
        <taxon>Pseudomonadati</taxon>
        <taxon>Pseudomonadota</taxon>
        <taxon>Gammaproteobacteria</taxon>
        <taxon>Pseudomonadales</taxon>
        <taxon>Marinobacteraceae</taxon>
        <taxon>Marinobacter</taxon>
    </lineage>
</organism>
<dbReference type="Proteomes" id="UP000253647">
    <property type="component" value="Unassembled WGS sequence"/>
</dbReference>
<dbReference type="EMBL" id="QPJI01000020">
    <property type="protein sequence ID" value="RCW62942.1"/>
    <property type="molecule type" value="Genomic_DNA"/>
</dbReference>
<evidence type="ECO:0000313" key="2">
    <source>
        <dbReference type="Proteomes" id="UP000253647"/>
    </source>
</evidence>
<protein>
    <submittedName>
        <fullName evidence="1">Uncharacterized protein</fullName>
    </submittedName>
</protein>
<evidence type="ECO:0000313" key="1">
    <source>
        <dbReference type="EMBL" id="RCW62942.1"/>
    </source>
</evidence>
<comment type="caution">
    <text evidence="1">The sequence shown here is derived from an EMBL/GenBank/DDBJ whole genome shotgun (WGS) entry which is preliminary data.</text>
</comment>
<name>A0A368X4J2_MARNT</name>
<proteinExistence type="predicted"/>
<dbReference type="RefSeq" id="WP_114435423.1">
    <property type="nucleotide sequence ID" value="NZ_QPJI01000020.1"/>
</dbReference>
<dbReference type="AlphaFoldDB" id="A0A368X4J2"/>
<sequence length="83" mass="8932">MQKPVVGSVSVDIPGNPSKHIDRPLAGWEVLGEVTDHVGTGALVRETGCGIYARANRYTITSLPQEEVRAAMEKAVTKTGREE</sequence>
<reference evidence="1 2" key="1">
    <citation type="submission" date="2018-07" db="EMBL/GenBank/DDBJ databases">
        <title>Freshwater and sediment microbial communities from various areas in North America, analyzing microbe dynamics in response to fracking.</title>
        <authorList>
            <person name="Lamendella R."/>
        </authorList>
    </citation>
    <scope>NUCLEOTIDE SEQUENCE [LARGE SCALE GENOMIC DNA]</scope>
    <source>
        <strain evidence="1 2">105B</strain>
    </source>
</reference>